<evidence type="ECO:0008006" key="3">
    <source>
        <dbReference type="Google" id="ProtNLM"/>
    </source>
</evidence>
<sequence length="406" mass="40444">MVTTVTVPVALGGSGLTYTSDDNPLTGFGNGGHEVRFPLALDDTVSMAATAVAAASAAAAGLTASAYSGTSASAVALGVGNKTLTTQAGKSWFVGQFLQLVSGIGNYMQGQVTAYAGTSLTVSVSRSVGSGSASAWIIMPGGSWDSSAATAAALTIDAPTNGAASNTAVPNGMLMLANSAVTTMLVTHGFFSGGGAPYGWVQPRTSNAASFYNYVLCPVGGDVLVGTDTPAASGQARLLSAGGFRVQGGAMPTGAGISLVGNVVSGRLCTTNVYAINSYVDDGKLEIASASSSGQVTGVVMNGGTANINAGTMQFFTKSAEAARITPNGEFLLNTATAQAGYKMVVSGALYVTSPIRPGSYTKATLPAAGSYTGAQIYVTDDSNGSTPAFSDGTAWRRVADRTVVA</sequence>
<gene>
    <name evidence="1" type="ORF">FNU76_10165</name>
</gene>
<reference evidence="2" key="1">
    <citation type="submission" date="2019-07" db="EMBL/GenBank/DDBJ databases">
        <title>Chitinimonas sp. nov., isolated from Ny-Alesund, arctica soil.</title>
        <authorList>
            <person name="Xu Q."/>
            <person name="Peng F."/>
        </authorList>
    </citation>
    <scope>NUCLEOTIDE SEQUENCE [LARGE SCALE GENOMIC DNA]</scope>
    <source>
        <strain evidence="2">R3-44</strain>
    </source>
</reference>
<dbReference type="EMBL" id="CP041730">
    <property type="protein sequence ID" value="QDQ26698.1"/>
    <property type="molecule type" value="Genomic_DNA"/>
</dbReference>
<accession>A0A516SFA0</accession>
<evidence type="ECO:0000313" key="1">
    <source>
        <dbReference type="EMBL" id="QDQ26698.1"/>
    </source>
</evidence>
<keyword evidence="2" id="KW-1185">Reference proteome</keyword>
<dbReference type="AlphaFoldDB" id="A0A516SFA0"/>
<organism evidence="1 2">
    <name type="scientific">Chitinimonas arctica</name>
    <dbReference type="NCBI Taxonomy" id="2594795"/>
    <lineage>
        <taxon>Bacteria</taxon>
        <taxon>Pseudomonadati</taxon>
        <taxon>Pseudomonadota</taxon>
        <taxon>Betaproteobacteria</taxon>
        <taxon>Neisseriales</taxon>
        <taxon>Chitinibacteraceae</taxon>
        <taxon>Chitinimonas</taxon>
    </lineage>
</organism>
<dbReference type="KEGG" id="cari:FNU76_10165"/>
<dbReference type="RefSeq" id="WP_144278092.1">
    <property type="nucleotide sequence ID" value="NZ_CP041730.1"/>
</dbReference>
<dbReference type="Proteomes" id="UP000317550">
    <property type="component" value="Chromosome"/>
</dbReference>
<evidence type="ECO:0000313" key="2">
    <source>
        <dbReference type="Proteomes" id="UP000317550"/>
    </source>
</evidence>
<name>A0A516SFA0_9NEIS</name>
<dbReference type="OrthoDB" id="564699at2"/>
<proteinExistence type="predicted"/>
<protein>
    <recommendedName>
        <fullName evidence="3">DUF2793 domain-containing protein</fullName>
    </recommendedName>
</protein>